<organism evidence="3 4">
    <name type="scientific">Saccharobesus litoralis</name>
    <dbReference type="NCBI Taxonomy" id="2172099"/>
    <lineage>
        <taxon>Bacteria</taxon>
        <taxon>Pseudomonadati</taxon>
        <taxon>Pseudomonadota</taxon>
        <taxon>Gammaproteobacteria</taxon>
        <taxon>Alteromonadales</taxon>
        <taxon>Alteromonadaceae</taxon>
        <taxon>Saccharobesus</taxon>
    </lineage>
</organism>
<dbReference type="AlphaFoldDB" id="A0A2S0VMD2"/>
<dbReference type="PANTHER" id="PTHR32309:SF13">
    <property type="entry name" value="FERRIC ENTEROBACTIN TRANSPORT PROTEIN FEPE"/>
    <property type="match status" value="1"/>
</dbReference>
<keyword evidence="2" id="KW-1133">Transmembrane helix</keyword>
<evidence type="ECO:0000256" key="2">
    <source>
        <dbReference type="SAM" id="Phobius"/>
    </source>
</evidence>
<keyword evidence="2" id="KW-0472">Membrane</keyword>
<feature type="coiled-coil region" evidence="1">
    <location>
        <begin position="363"/>
        <end position="390"/>
    </location>
</feature>
<dbReference type="PANTHER" id="PTHR32309">
    <property type="entry name" value="TYROSINE-PROTEIN KINASE"/>
    <property type="match status" value="1"/>
</dbReference>
<reference evidence="3 4" key="1">
    <citation type="submission" date="2018-01" db="EMBL/GenBank/DDBJ databases">
        <title>Genome sequence of a Cantenovulum-like bacteria.</title>
        <authorList>
            <person name="Tan W.R."/>
            <person name="Lau N.-S."/>
            <person name="Go F."/>
            <person name="Amirul A.-A.A."/>
        </authorList>
    </citation>
    <scope>NUCLEOTIDE SEQUENCE [LARGE SCALE GENOMIC DNA]</scope>
    <source>
        <strain evidence="3 4">CCB-QB4</strain>
    </source>
</reference>
<keyword evidence="4" id="KW-1185">Reference proteome</keyword>
<dbReference type="Proteomes" id="UP000244441">
    <property type="component" value="Chromosome"/>
</dbReference>
<feature type="coiled-coil region" evidence="1">
    <location>
        <begin position="174"/>
        <end position="230"/>
    </location>
</feature>
<name>A0A2S0VMD2_9ALTE</name>
<keyword evidence="1" id="KW-0175">Coiled coil</keyword>
<dbReference type="GO" id="GO:0004713">
    <property type="term" value="F:protein tyrosine kinase activity"/>
    <property type="evidence" value="ECO:0007669"/>
    <property type="project" value="TreeGrafter"/>
</dbReference>
<dbReference type="OrthoDB" id="6210130at2"/>
<dbReference type="KEGG" id="cate:C2869_02445"/>
<keyword evidence="2" id="KW-0812">Transmembrane</keyword>
<feature type="transmembrane region" description="Helical" evidence="2">
    <location>
        <begin position="424"/>
        <end position="448"/>
    </location>
</feature>
<protein>
    <submittedName>
        <fullName evidence="3">Chain-length determining protein</fullName>
    </submittedName>
</protein>
<accession>A0A2S0VMD2</accession>
<dbReference type="InterPro" id="IPR050445">
    <property type="entry name" value="Bact_polysacc_biosynth/exp"/>
</dbReference>
<evidence type="ECO:0000313" key="3">
    <source>
        <dbReference type="EMBL" id="AWB65368.1"/>
    </source>
</evidence>
<dbReference type="EMBL" id="CP026604">
    <property type="protein sequence ID" value="AWB65368.1"/>
    <property type="molecule type" value="Genomic_DNA"/>
</dbReference>
<dbReference type="RefSeq" id="WP_108601445.1">
    <property type="nucleotide sequence ID" value="NZ_CP026604.1"/>
</dbReference>
<gene>
    <name evidence="3" type="ORF">C2869_02445</name>
</gene>
<dbReference type="GO" id="GO:0005886">
    <property type="term" value="C:plasma membrane"/>
    <property type="evidence" value="ECO:0007669"/>
    <property type="project" value="TreeGrafter"/>
</dbReference>
<proteinExistence type="predicted"/>
<evidence type="ECO:0000313" key="4">
    <source>
        <dbReference type="Proteomes" id="UP000244441"/>
    </source>
</evidence>
<evidence type="ECO:0000256" key="1">
    <source>
        <dbReference type="SAM" id="Coils"/>
    </source>
</evidence>
<feature type="transmembrane region" description="Helical" evidence="2">
    <location>
        <begin position="20"/>
        <end position="41"/>
    </location>
</feature>
<sequence length="494" mass="55581">MKPLSYQLYYILAGAWRQRYIIVIPMLFLPIMGAFVSMTSAKQYKAHTSMLIQETAKMNPFLEDLAVSTMLKDRMAALTTLLHSRHILQSVALERGLIDQHTSESERDAIVGYLSSRLTMIMAGKDLIKIELKANSPAGMKETLTSVSRHFVEQLLAPERSSIRDSAYFLEKHLEQRRVELDTAENALAEFRNEHAYALPEMHTNNVSRLNSLRQDLSEREAELAGKKRSLGGISQQLSKTNPVIGRIEQQIIRIRGELALLNTRYTAKHSKVVAANRKLRRLEAERQAILAATDESQASINTDQLWDIASNVQIPAGSNQQPLLISQLESLQATRSKVAGLEEETKWLKQMISQLEPQVSAYGQHEHQLKKLERDLNVKRDLYEELLQRYEMAQVTGSLSKFEENKRIKVIDRPFTPSAPSNLPLLIFVLGGLFGGLFFGCGLALVFELSDTAIRRADKLEALTGVPVLTRLPFTSQPSTNQPCTSQPFTSTP</sequence>